<dbReference type="InterPro" id="IPR051393">
    <property type="entry name" value="ABC_transporter_permease"/>
</dbReference>
<feature type="transmembrane region" description="Helical" evidence="7">
    <location>
        <begin position="147"/>
        <end position="166"/>
    </location>
</feature>
<comment type="subcellular location">
    <subcellularLocation>
        <location evidence="1 7">Cell membrane</location>
        <topology evidence="1 7">Multi-pass membrane protein</topology>
    </subcellularLocation>
</comment>
<dbReference type="AlphaFoldDB" id="A0A5C8UQV4"/>
<dbReference type="GO" id="GO:0055085">
    <property type="term" value="P:transmembrane transport"/>
    <property type="evidence" value="ECO:0007669"/>
    <property type="project" value="InterPro"/>
</dbReference>
<sequence>MAVTARKGSQFRAAVLFLIPASIGFVVFFAWPAVRGLFLSFTDYNLLRPPVFVGFENYIKIWSDPVFWNSLRVTLEYVVINVGVQTAAALVLAVLMQRFTRTMVVRGVIMLPYLIANVIVALVWYWLADYNLGIINAALDFFGIHKIGFFGNQNIAMVTIAMVNVWRHLGYTSLLLFAGLQAIPRDVYEAAEVDGAGEWRVFRSVTLPLLRPVLAFVLVVTVVGSFQVFDTIAVTTKGGPVDATRAINYYIYQRAFERLDFGYASALAVILMIILAGVALLQNKLLRANESDLER</sequence>
<dbReference type="Proteomes" id="UP000321379">
    <property type="component" value="Unassembled WGS sequence"/>
</dbReference>
<evidence type="ECO:0000256" key="5">
    <source>
        <dbReference type="ARBA" id="ARBA00022989"/>
    </source>
</evidence>
<accession>A0A5C8UQV4</accession>
<comment type="similarity">
    <text evidence="7">Belongs to the binding-protein-dependent transport system permease family.</text>
</comment>
<dbReference type="SUPFAM" id="SSF161098">
    <property type="entry name" value="MetI-like"/>
    <property type="match status" value="1"/>
</dbReference>
<feature type="transmembrane region" description="Helical" evidence="7">
    <location>
        <begin position="77"/>
        <end position="96"/>
    </location>
</feature>
<dbReference type="InterPro" id="IPR035906">
    <property type="entry name" value="MetI-like_sf"/>
</dbReference>
<dbReference type="PROSITE" id="PS50928">
    <property type="entry name" value="ABC_TM1"/>
    <property type="match status" value="1"/>
</dbReference>
<dbReference type="Pfam" id="PF00528">
    <property type="entry name" value="BPD_transp_1"/>
    <property type="match status" value="1"/>
</dbReference>
<name>A0A5C8UQV4_9MICO</name>
<keyword evidence="5 7" id="KW-1133">Transmembrane helix</keyword>
<evidence type="ECO:0000256" key="6">
    <source>
        <dbReference type="ARBA" id="ARBA00023136"/>
    </source>
</evidence>
<dbReference type="InterPro" id="IPR000515">
    <property type="entry name" value="MetI-like"/>
</dbReference>
<evidence type="ECO:0000256" key="4">
    <source>
        <dbReference type="ARBA" id="ARBA00022692"/>
    </source>
</evidence>
<evidence type="ECO:0000256" key="7">
    <source>
        <dbReference type="RuleBase" id="RU363032"/>
    </source>
</evidence>
<evidence type="ECO:0000313" key="10">
    <source>
        <dbReference type="Proteomes" id="UP000321379"/>
    </source>
</evidence>
<evidence type="ECO:0000256" key="1">
    <source>
        <dbReference type="ARBA" id="ARBA00004651"/>
    </source>
</evidence>
<evidence type="ECO:0000256" key="3">
    <source>
        <dbReference type="ARBA" id="ARBA00022475"/>
    </source>
</evidence>
<evidence type="ECO:0000256" key="2">
    <source>
        <dbReference type="ARBA" id="ARBA00022448"/>
    </source>
</evidence>
<dbReference type="CDD" id="cd06261">
    <property type="entry name" value="TM_PBP2"/>
    <property type="match status" value="1"/>
</dbReference>
<comment type="caution">
    <text evidence="9">The sequence shown here is derived from an EMBL/GenBank/DDBJ whole genome shotgun (WGS) entry which is preliminary data.</text>
</comment>
<reference evidence="9 10" key="1">
    <citation type="submission" date="2019-08" db="EMBL/GenBank/DDBJ databases">
        <title>Bacterial whole genome sequence for Glaciihabitans sp. CHu50b-6-2.</title>
        <authorList>
            <person name="Jin L."/>
        </authorList>
    </citation>
    <scope>NUCLEOTIDE SEQUENCE [LARGE SCALE GENOMIC DNA]</scope>
    <source>
        <strain evidence="9 10">CHu50b-6-2</strain>
    </source>
</reference>
<feature type="transmembrane region" description="Helical" evidence="7">
    <location>
        <begin position="209"/>
        <end position="229"/>
    </location>
</feature>
<feature type="domain" description="ABC transmembrane type-1" evidence="8">
    <location>
        <begin position="67"/>
        <end position="282"/>
    </location>
</feature>
<dbReference type="PANTHER" id="PTHR30193:SF41">
    <property type="entry name" value="DIACETYLCHITOBIOSE UPTAKE SYSTEM PERMEASE PROTEIN NGCF"/>
    <property type="match status" value="1"/>
</dbReference>
<dbReference type="PANTHER" id="PTHR30193">
    <property type="entry name" value="ABC TRANSPORTER PERMEASE PROTEIN"/>
    <property type="match status" value="1"/>
</dbReference>
<dbReference type="EMBL" id="VRMG01000008">
    <property type="protein sequence ID" value="TXN29827.1"/>
    <property type="molecule type" value="Genomic_DNA"/>
</dbReference>
<dbReference type="Gene3D" id="1.10.3720.10">
    <property type="entry name" value="MetI-like"/>
    <property type="match status" value="1"/>
</dbReference>
<feature type="transmembrane region" description="Helical" evidence="7">
    <location>
        <begin position="12"/>
        <end position="34"/>
    </location>
</feature>
<gene>
    <name evidence="9" type="ORF">FVP33_11825</name>
</gene>
<evidence type="ECO:0000259" key="8">
    <source>
        <dbReference type="PROSITE" id="PS50928"/>
    </source>
</evidence>
<dbReference type="RefSeq" id="WP_147783870.1">
    <property type="nucleotide sequence ID" value="NZ_VRMG01000008.1"/>
</dbReference>
<keyword evidence="6 7" id="KW-0472">Membrane</keyword>
<evidence type="ECO:0000313" key="9">
    <source>
        <dbReference type="EMBL" id="TXN29827.1"/>
    </source>
</evidence>
<feature type="transmembrane region" description="Helical" evidence="7">
    <location>
        <begin position="261"/>
        <end position="281"/>
    </location>
</feature>
<organism evidence="9 10">
    <name type="scientific">Lacisediminihabitans profunda</name>
    <dbReference type="NCBI Taxonomy" id="2594790"/>
    <lineage>
        <taxon>Bacteria</taxon>
        <taxon>Bacillati</taxon>
        <taxon>Actinomycetota</taxon>
        <taxon>Actinomycetes</taxon>
        <taxon>Micrococcales</taxon>
        <taxon>Microbacteriaceae</taxon>
        <taxon>Lacisediminihabitans</taxon>
    </lineage>
</organism>
<keyword evidence="10" id="KW-1185">Reference proteome</keyword>
<feature type="transmembrane region" description="Helical" evidence="7">
    <location>
        <begin position="108"/>
        <end position="127"/>
    </location>
</feature>
<keyword evidence="4 7" id="KW-0812">Transmembrane</keyword>
<proteinExistence type="inferred from homology"/>
<keyword evidence="3" id="KW-1003">Cell membrane</keyword>
<protein>
    <submittedName>
        <fullName evidence="9">Sugar ABC transporter permease</fullName>
    </submittedName>
</protein>
<keyword evidence="2 7" id="KW-0813">Transport</keyword>
<dbReference type="GO" id="GO:0005886">
    <property type="term" value="C:plasma membrane"/>
    <property type="evidence" value="ECO:0007669"/>
    <property type="project" value="UniProtKB-SubCell"/>
</dbReference>